<dbReference type="PANTHER" id="PTHR22916:SF3">
    <property type="entry name" value="UDP-GLCNAC:BETAGAL BETA-1,3-N-ACETYLGLUCOSAMINYLTRANSFERASE-LIKE PROTEIN 1"/>
    <property type="match status" value="1"/>
</dbReference>
<evidence type="ECO:0000259" key="1">
    <source>
        <dbReference type="Pfam" id="PF00535"/>
    </source>
</evidence>
<dbReference type="Proteomes" id="UP001597097">
    <property type="component" value="Unassembled WGS sequence"/>
</dbReference>
<comment type="caution">
    <text evidence="2">The sequence shown here is derived from an EMBL/GenBank/DDBJ whole genome shotgun (WGS) entry which is preliminary data.</text>
</comment>
<dbReference type="RefSeq" id="WP_219531349.1">
    <property type="nucleotide sequence ID" value="NZ_JAHKRM010000011.1"/>
</dbReference>
<dbReference type="EMBL" id="JBHUCM010000031">
    <property type="protein sequence ID" value="MFD1542375.1"/>
    <property type="molecule type" value="Genomic_DNA"/>
</dbReference>
<feature type="domain" description="Glycosyltransferase 2-like" evidence="1">
    <location>
        <begin position="6"/>
        <end position="165"/>
    </location>
</feature>
<proteinExistence type="predicted"/>
<name>A0ABW4GHZ7_9ACTN</name>
<organism evidence="2 3">
    <name type="scientific">Nonomuraea guangzhouensis</name>
    <dbReference type="NCBI Taxonomy" id="1291555"/>
    <lineage>
        <taxon>Bacteria</taxon>
        <taxon>Bacillati</taxon>
        <taxon>Actinomycetota</taxon>
        <taxon>Actinomycetes</taxon>
        <taxon>Streptosporangiales</taxon>
        <taxon>Streptosporangiaceae</taxon>
        <taxon>Nonomuraea</taxon>
    </lineage>
</organism>
<sequence length="482" mass="54698">MTPMLSVVVPIYNVEPYLAECLESLAAQTLEDIEVLLVDDGSEDGSVRVAREFVQRDPRFVLFDQPNQGPGPARNAGIRRARGTYLAFADGDDVVPSNAYELLVASLRESGSDFACGGVLRMTEGELAVSSLHEKVFRRHAPRAHILDRQVLIRDRTVWNKVYRKDFWHEHGLEFPAGIYEDVPLSMRAHVLATGVDVLPDIVYHWRKREEGESSITQRRAELPNLAERLTAIRAVRAFLAEKAPQLIDAFDGLVLEKDLLFLFQALEYCQDDEIGPLLELSERWMAGMSPVALGSVASLRRLELHLLSRGLVKELREVRRFRRDSVDGTPILPREVGWYGDYPYFRDRTLDIPDAVFEASEELKLVATIDGCDWVEDRFEVRGEAYIHRVPQQPTRVDMWLTDGERRVMLDVERTGERGVQVAIDPALLEKGGPSWRLHARVELCGLALRGCFREGREGEAQKVWRLSVPGWSRTGMDITQ</sequence>
<dbReference type="Pfam" id="PF00535">
    <property type="entry name" value="Glycos_transf_2"/>
    <property type="match status" value="1"/>
</dbReference>
<reference evidence="3" key="1">
    <citation type="journal article" date="2019" name="Int. J. Syst. Evol. Microbiol.">
        <title>The Global Catalogue of Microorganisms (GCM) 10K type strain sequencing project: providing services to taxonomists for standard genome sequencing and annotation.</title>
        <authorList>
            <consortium name="The Broad Institute Genomics Platform"/>
            <consortium name="The Broad Institute Genome Sequencing Center for Infectious Disease"/>
            <person name="Wu L."/>
            <person name="Ma J."/>
        </authorList>
    </citation>
    <scope>NUCLEOTIDE SEQUENCE [LARGE SCALE GENOMIC DNA]</scope>
    <source>
        <strain evidence="3">CGMCC 1.15399</strain>
    </source>
</reference>
<evidence type="ECO:0000313" key="3">
    <source>
        <dbReference type="Proteomes" id="UP001597097"/>
    </source>
</evidence>
<accession>A0ABW4GHZ7</accession>
<protein>
    <submittedName>
        <fullName evidence="2">Glycosyltransferase family 2 protein</fullName>
    </submittedName>
</protein>
<dbReference type="CDD" id="cd00761">
    <property type="entry name" value="Glyco_tranf_GTA_type"/>
    <property type="match status" value="1"/>
</dbReference>
<evidence type="ECO:0000313" key="2">
    <source>
        <dbReference type="EMBL" id="MFD1542375.1"/>
    </source>
</evidence>
<keyword evidence="3" id="KW-1185">Reference proteome</keyword>
<dbReference type="PANTHER" id="PTHR22916">
    <property type="entry name" value="GLYCOSYLTRANSFERASE"/>
    <property type="match status" value="1"/>
</dbReference>
<dbReference type="InterPro" id="IPR001173">
    <property type="entry name" value="Glyco_trans_2-like"/>
</dbReference>
<gene>
    <name evidence="2" type="ORF">ACFSJ0_35350</name>
</gene>